<feature type="transmembrane region" description="Helical" evidence="2">
    <location>
        <begin position="15"/>
        <end position="36"/>
    </location>
</feature>
<dbReference type="EMBL" id="JAPTGD010000002">
    <property type="protein sequence ID" value="MDU9693802.1"/>
    <property type="molecule type" value="Genomic_DNA"/>
</dbReference>
<organism evidence="3 4">
    <name type="scientific">Priestia aryabhattai</name>
    <name type="common">Bacillus aryabhattai</name>
    <dbReference type="NCBI Taxonomy" id="412384"/>
    <lineage>
        <taxon>Bacteria</taxon>
        <taxon>Bacillati</taxon>
        <taxon>Bacillota</taxon>
        <taxon>Bacilli</taxon>
        <taxon>Bacillales</taxon>
        <taxon>Bacillaceae</taxon>
        <taxon>Priestia</taxon>
    </lineage>
</organism>
<keyword evidence="2" id="KW-0812">Transmembrane</keyword>
<dbReference type="Proteomes" id="UP001269400">
    <property type="component" value="Unassembled WGS sequence"/>
</dbReference>
<dbReference type="RefSeq" id="WP_316911021.1">
    <property type="nucleotide sequence ID" value="NZ_JAPTGD010000002.1"/>
</dbReference>
<proteinExistence type="predicted"/>
<dbReference type="Pfam" id="PF04977">
    <property type="entry name" value="DivIC"/>
    <property type="match status" value="1"/>
</dbReference>
<dbReference type="AlphaFoldDB" id="A0AAX6ND71"/>
<reference evidence="3" key="1">
    <citation type="journal article" date="2022" name="J Environ Chem Eng">
        <title>Biodegradation of petroleum oil using a constructed nonpathogenic and heavy metal-tolerant bacterial consortium isolated from marine sponges.</title>
        <authorList>
            <person name="Dechsakulwatana C."/>
            <person name="Rungsihiranrut A."/>
            <person name="Muangchinda C."/>
            <person name="Ningthoujam R."/>
            <person name="Klankeo P."/>
            <person name="Pinyakong O."/>
        </authorList>
    </citation>
    <scope>NUCLEOTIDE SEQUENCE</scope>
    <source>
        <strain evidence="3">TL01-2</strain>
    </source>
</reference>
<protein>
    <submittedName>
        <fullName evidence="3">Septum formation initiator family protein</fullName>
    </submittedName>
</protein>
<evidence type="ECO:0000256" key="2">
    <source>
        <dbReference type="SAM" id="Phobius"/>
    </source>
</evidence>
<sequence>MAKKILLWFAGNKTYTYLIIAFVVGFAFLMNVLFTIQLKFENSELKNDISELDNRIKGAKQELQQAKTDSYIEKQATQRLGMVKSGDTPVKIYVSGQDDALDKKVEEQVKQDKVRIYLKDWYNQMKIWVEKK</sequence>
<reference evidence="3" key="2">
    <citation type="submission" date="2022-12" db="EMBL/GenBank/DDBJ databases">
        <authorList>
            <person name="Dechsakulwatana C."/>
            <person name="Rungsihiranrut A."/>
            <person name="Muangchinda C."/>
            <person name="Ningthoujam R."/>
            <person name="Klankeo P."/>
            <person name="Pinyakong O."/>
        </authorList>
    </citation>
    <scope>NUCLEOTIDE SEQUENCE</scope>
    <source>
        <strain evidence="3">TL01-2</strain>
    </source>
</reference>
<evidence type="ECO:0000256" key="1">
    <source>
        <dbReference type="SAM" id="Coils"/>
    </source>
</evidence>
<comment type="caution">
    <text evidence="3">The sequence shown here is derived from an EMBL/GenBank/DDBJ whole genome shotgun (WGS) entry which is preliminary data.</text>
</comment>
<keyword evidence="2" id="KW-1133">Transmembrane helix</keyword>
<accession>A0AAX6ND71</accession>
<dbReference type="InterPro" id="IPR007060">
    <property type="entry name" value="FtsL/DivIC"/>
</dbReference>
<evidence type="ECO:0000313" key="4">
    <source>
        <dbReference type="Proteomes" id="UP001269400"/>
    </source>
</evidence>
<keyword evidence="1" id="KW-0175">Coiled coil</keyword>
<evidence type="ECO:0000313" key="3">
    <source>
        <dbReference type="EMBL" id="MDU9693802.1"/>
    </source>
</evidence>
<keyword evidence="2" id="KW-0472">Membrane</keyword>
<name>A0AAX6ND71_PRIAR</name>
<gene>
    <name evidence="3" type="ORF">O0Q50_21730</name>
</gene>
<feature type="coiled-coil region" evidence="1">
    <location>
        <begin position="42"/>
        <end position="69"/>
    </location>
</feature>